<evidence type="ECO:0000259" key="2">
    <source>
        <dbReference type="Pfam" id="PF00582"/>
    </source>
</evidence>
<protein>
    <submittedName>
        <fullName evidence="3">Universal stress protein</fullName>
    </submittedName>
</protein>
<name>A0A7R6PCM1_9GAMM</name>
<dbReference type="PANTHER" id="PTHR46268">
    <property type="entry name" value="STRESS RESPONSE PROTEIN NHAX"/>
    <property type="match status" value="1"/>
</dbReference>
<dbReference type="InterPro" id="IPR014729">
    <property type="entry name" value="Rossmann-like_a/b/a_fold"/>
</dbReference>
<dbReference type="SUPFAM" id="SSF52402">
    <property type="entry name" value="Adenine nucleotide alpha hydrolases-like"/>
    <property type="match status" value="1"/>
</dbReference>
<feature type="domain" description="UspA" evidence="2">
    <location>
        <begin position="10"/>
        <end position="161"/>
    </location>
</feature>
<sequence>MKTMSLPQINKILYTTSLGAYTRSVYRHAIQLAQQNQAELVMLHVVNPVGELGEALIRQYLPKDLVKKVHDEGIAKVIKQMEERVQLFFDEELQNLDVPVKIKVTPKVVEGNHDEAILATAKQEQVDLIVMGTENKLGLHSQSHTTQQVIKRSKVPVLVVPTGKDYNR</sequence>
<dbReference type="Proteomes" id="UP000595663">
    <property type="component" value="Chromosome"/>
</dbReference>
<dbReference type="EMBL" id="AP014545">
    <property type="protein sequence ID" value="BBB26948.1"/>
    <property type="molecule type" value="Genomic_DNA"/>
</dbReference>
<evidence type="ECO:0000313" key="3">
    <source>
        <dbReference type="EMBL" id="BBB26948.1"/>
    </source>
</evidence>
<dbReference type="Pfam" id="PF00582">
    <property type="entry name" value="Usp"/>
    <property type="match status" value="1"/>
</dbReference>
<dbReference type="KEGG" id="ajp:AMJAP_2358"/>
<dbReference type="PANTHER" id="PTHR46268:SF6">
    <property type="entry name" value="UNIVERSAL STRESS PROTEIN UP12"/>
    <property type="match status" value="1"/>
</dbReference>
<dbReference type="AlphaFoldDB" id="A0A7R6PCM1"/>
<dbReference type="CDD" id="cd00293">
    <property type="entry name" value="USP-like"/>
    <property type="match status" value="1"/>
</dbReference>
<reference evidence="3 4" key="1">
    <citation type="journal article" date="2008" name="Int. J. Syst. Evol. Microbiol.">
        <title>Amphritea japonica sp. nov. and Amphritea balenae sp. nov., isolated from the sediment adjacent to sperm whale carcasses off Kagoshima, Japan.</title>
        <authorList>
            <person name="Miyazaki M."/>
            <person name="Nogi Y."/>
            <person name="Fujiwara Y."/>
            <person name="Kawato M."/>
            <person name="Nagahama T."/>
            <person name="Kubokawa K."/>
            <person name="Horikoshi K."/>
        </authorList>
    </citation>
    <scope>NUCLEOTIDE SEQUENCE [LARGE SCALE GENOMIC DNA]</scope>
    <source>
        <strain evidence="3 4">ATCC BAA-1530</strain>
    </source>
</reference>
<keyword evidence="4" id="KW-1185">Reference proteome</keyword>
<evidence type="ECO:0000313" key="4">
    <source>
        <dbReference type="Proteomes" id="UP000595663"/>
    </source>
</evidence>
<proteinExistence type="inferred from homology"/>
<gene>
    <name evidence="3" type="ORF">AMJAP_2358</name>
</gene>
<dbReference type="Gene3D" id="3.40.50.620">
    <property type="entry name" value="HUPs"/>
    <property type="match status" value="1"/>
</dbReference>
<accession>A0A7R6PCM1</accession>
<evidence type="ECO:0000256" key="1">
    <source>
        <dbReference type="ARBA" id="ARBA00008791"/>
    </source>
</evidence>
<comment type="similarity">
    <text evidence="1">Belongs to the universal stress protein A family.</text>
</comment>
<dbReference type="InterPro" id="IPR006016">
    <property type="entry name" value="UspA"/>
</dbReference>
<organism evidence="3 4">
    <name type="scientific">Amphritea japonica ATCC BAA-1530</name>
    <dbReference type="NCBI Taxonomy" id="1278309"/>
    <lineage>
        <taxon>Bacteria</taxon>
        <taxon>Pseudomonadati</taxon>
        <taxon>Pseudomonadota</taxon>
        <taxon>Gammaproteobacteria</taxon>
        <taxon>Oceanospirillales</taxon>
        <taxon>Oceanospirillaceae</taxon>
        <taxon>Amphritea</taxon>
    </lineage>
</organism>